<evidence type="ECO:0000313" key="4">
    <source>
        <dbReference type="Proteomes" id="UP001595778"/>
    </source>
</evidence>
<dbReference type="EMBL" id="JBHSDQ010000010">
    <property type="protein sequence ID" value="MFC4398063.1"/>
    <property type="molecule type" value="Genomic_DNA"/>
</dbReference>
<dbReference type="InterPro" id="IPR042150">
    <property type="entry name" value="MmRce1-like"/>
</dbReference>
<keyword evidence="3" id="KW-0378">Hydrolase</keyword>
<keyword evidence="1" id="KW-1133">Transmembrane helix</keyword>
<dbReference type="EC" id="3.4.-.-" evidence="3"/>
<evidence type="ECO:0000259" key="2">
    <source>
        <dbReference type="Pfam" id="PF02517"/>
    </source>
</evidence>
<dbReference type="PANTHER" id="PTHR35797:SF1">
    <property type="entry name" value="PROTEASE"/>
    <property type="match status" value="1"/>
</dbReference>
<sequence>MTAQPQHGLPLVPGAAGKGFTYFIRRHPVPAYYALTFVISWGLMAAVIGVAPAPMAVALSLGPLGPAAASIILTSFLDGKAGLRELVARLRRWRVGARWYALALLTAPLVMASTAVAVAVVFPGFYGGVSTAAELVIVVLAGIAVGLIVGMLEELGWTGFALPRLRRRHGVVSTALIMAVLWGAWHYPMFANSTDPSGAIPNALIVAVFLFGWLPAYRVLMVWLYDRTGSLPLAMLMHAPLSAGAFINSFMAASGNASGIAILVPSLSWGAAFWVVAAVVLLTERRHPRETT</sequence>
<feature type="transmembrane region" description="Helical" evidence="1">
    <location>
        <begin position="128"/>
        <end position="149"/>
    </location>
</feature>
<feature type="transmembrane region" description="Helical" evidence="1">
    <location>
        <begin position="232"/>
        <end position="253"/>
    </location>
</feature>
<protein>
    <submittedName>
        <fullName evidence="3">CPBP family intramembrane glutamic endopeptidase</fullName>
        <ecNumber evidence="3">3.4.-.-</ecNumber>
    </submittedName>
</protein>
<feature type="domain" description="CAAX prenyl protease 2/Lysostaphin resistance protein A-like" evidence="2">
    <location>
        <begin position="139"/>
        <end position="239"/>
    </location>
</feature>
<comment type="caution">
    <text evidence="3">The sequence shown here is derived from an EMBL/GenBank/DDBJ whole genome shotgun (WGS) entry which is preliminary data.</text>
</comment>
<keyword evidence="1" id="KW-0812">Transmembrane</keyword>
<accession>A0ABV8WMZ3</accession>
<evidence type="ECO:0000256" key="1">
    <source>
        <dbReference type="SAM" id="Phobius"/>
    </source>
</evidence>
<evidence type="ECO:0000313" key="3">
    <source>
        <dbReference type="EMBL" id="MFC4398063.1"/>
    </source>
</evidence>
<dbReference type="PANTHER" id="PTHR35797">
    <property type="entry name" value="PROTEASE-RELATED"/>
    <property type="match status" value="1"/>
</dbReference>
<keyword evidence="1" id="KW-0472">Membrane</keyword>
<name>A0ABV8WMZ3_9MICC</name>
<feature type="transmembrane region" description="Helical" evidence="1">
    <location>
        <begin position="199"/>
        <end position="220"/>
    </location>
</feature>
<feature type="transmembrane region" description="Helical" evidence="1">
    <location>
        <begin position="57"/>
        <end position="78"/>
    </location>
</feature>
<feature type="transmembrane region" description="Helical" evidence="1">
    <location>
        <begin position="99"/>
        <end position="122"/>
    </location>
</feature>
<dbReference type="Proteomes" id="UP001595778">
    <property type="component" value="Unassembled WGS sequence"/>
</dbReference>
<dbReference type="GO" id="GO:0016787">
    <property type="term" value="F:hydrolase activity"/>
    <property type="evidence" value="ECO:0007669"/>
    <property type="project" value="UniProtKB-KW"/>
</dbReference>
<keyword evidence="4" id="KW-1185">Reference proteome</keyword>
<dbReference type="Pfam" id="PF02517">
    <property type="entry name" value="Rce1-like"/>
    <property type="match status" value="1"/>
</dbReference>
<feature type="transmembrane region" description="Helical" evidence="1">
    <location>
        <begin position="170"/>
        <end position="187"/>
    </location>
</feature>
<dbReference type="RefSeq" id="WP_376979426.1">
    <property type="nucleotide sequence ID" value="NZ_JBHSDQ010000010.1"/>
</dbReference>
<feature type="transmembrane region" description="Helical" evidence="1">
    <location>
        <begin position="259"/>
        <end position="282"/>
    </location>
</feature>
<reference evidence="4" key="1">
    <citation type="journal article" date="2019" name="Int. J. Syst. Evol. Microbiol.">
        <title>The Global Catalogue of Microorganisms (GCM) 10K type strain sequencing project: providing services to taxonomists for standard genome sequencing and annotation.</title>
        <authorList>
            <consortium name="The Broad Institute Genomics Platform"/>
            <consortium name="The Broad Institute Genome Sequencing Center for Infectious Disease"/>
            <person name="Wu L."/>
            <person name="Ma J."/>
        </authorList>
    </citation>
    <scope>NUCLEOTIDE SEQUENCE [LARGE SCALE GENOMIC DNA]</scope>
    <source>
        <strain evidence="4">PJ61</strain>
    </source>
</reference>
<gene>
    <name evidence="3" type="ORF">ACFO0G_18380</name>
</gene>
<organism evidence="3 4">
    <name type="scientific">Arthrobacter sedimenti</name>
    <dbReference type="NCBI Taxonomy" id="2694931"/>
    <lineage>
        <taxon>Bacteria</taxon>
        <taxon>Bacillati</taxon>
        <taxon>Actinomycetota</taxon>
        <taxon>Actinomycetes</taxon>
        <taxon>Micrococcales</taxon>
        <taxon>Micrococcaceae</taxon>
        <taxon>Arthrobacter</taxon>
    </lineage>
</organism>
<dbReference type="InterPro" id="IPR003675">
    <property type="entry name" value="Rce1/LyrA-like_dom"/>
</dbReference>
<proteinExistence type="predicted"/>
<feature type="transmembrane region" description="Helical" evidence="1">
    <location>
        <begin position="31"/>
        <end position="51"/>
    </location>
</feature>